<feature type="compositionally biased region" description="Basic and acidic residues" evidence="1">
    <location>
        <begin position="30"/>
        <end position="51"/>
    </location>
</feature>
<dbReference type="AlphaFoldDB" id="A0A9P8VAH0"/>
<evidence type="ECO:0000259" key="2">
    <source>
        <dbReference type="SMART" id="SM00382"/>
    </source>
</evidence>
<dbReference type="InterPro" id="IPR056599">
    <property type="entry name" value="AAA_lid_fung"/>
</dbReference>
<feature type="compositionally biased region" description="Pro residues" evidence="1">
    <location>
        <begin position="997"/>
        <end position="1006"/>
    </location>
</feature>
<dbReference type="GO" id="GO:0016887">
    <property type="term" value="F:ATP hydrolysis activity"/>
    <property type="evidence" value="ECO:0007669"/>
    <property type="project" value="InterPro"/>
</dbReference>
<name>A0A9P8VAH0_9PEZI</name>
<evidence type="ECO:0000313" key="4">
    <source>
        <dbReference type="Proteomes" id="UP000770015"/>
    </source>
</evidence>
<dbReference type="EMBL" id="JAGSXJ010000012">
    <property type="protein sequence ID" value="KAH6686735.1"/>
    <property type="molecule type" value="Genomic_DNA"/>
</dbReference>
<feature type="compositionally biased region" description="Low complexity" evidence="1">
    <location>
        <begin position="1007"/>
        <end position="1017"/>
    </location>
</feature>
<gene>
    <name evidence="3" type="ORF">F5X68DRAFT_11932</name>
</gene>
<dbReference type="InterPro" id="IPR027417">
    <property type="entry name" value="P-loop_NTPase"/>
</dbReference>
<accession>A0A9P8VAH0</accession>
<feature type="compositionally biased region" description="Acidic residues" evidence="1">
    <location>
        <begin position="236"/>
        <end position="253"/>
    </location>
</feature>
<dbReference type="Gene3D" id="3.40.50.300">
    <property type="entry name" value="P-loop containing nucleotide triphosphate hydrolases"/>
    <property type="match status" value="1"/>
</dbReference>
<dbReference type="OrthoDB" id="10042665at2759"/>
<dbReference type="InterPro" id="IPR003959">
    <property type="entry name" value="ATPase_AAA_core"/>
</dbReference>
<feature type="compositionally biased region" description="Basic and acidic residues" evidence="1">
    <location>
        <begin position="1118"/>
        <end position="1149"/>
    </location>
</feature>
<reference evidence="3" key="1">
    <citation type="journal article" date="2021" name="Nat. Commun.">
        <title>Genetic determinants of endophytism in the Arabidopsis root mycobiome.</title>
        <authorList>
            <person name="Mesny F."/>
            <person name="Miyauchi S."/>
            <person name="Thiergart T."/>
            <person name="Pickel B."/>
            <person name="Atanasova L."/>
            <person name="Karlsson M."/>
            <person name="Huettel B."/>
            <person name="Barry K.W."/>
            <person name="Haridas S."/>
            <person name="Chen C."/>
            <person name="Bauer D."/>
            <person name="Andreopoulos W."/>
            <person name="Pangilinan J."/>
            <person name="LaButti K."/>
            <person name="Riley R."/>
            <person name="Lipzen A."/>
            <person name="Clum A."/>
            <person name="Drula E."/>
            <person name="Henrissat B."/>
            <person name="Kohler A."/>
            <person name="Grigoriev I.V."/>
            <person name="Martin F.M."/>
            <person name="Hacquard S."/>
        </authorList>
    </citation>
    <scope>NUCLEOTIDE SEQUENCE</scope>
    <source>
        <strain evidence="3">MPI-SDFR-AT-0117</strain>
    </source>
</reference>
<dbReference type="Proteomes" id="UP000770015">
    <property type="component" value="Unassembled WGS sequence"/>
</dbReference>
<dbReference type="PANTHER" id="PTHR46411">
    <property type="entry name" value="FAMILY ATPASE, PUTATIVE-RELATED"/>
    <property type="match status" value="1"/>
</dbReference>
<dbReference type="SUPFAM" id="SSF52540">
    <property type="entry name" value="P-loop containing nucleoside triphosphate hydrolases"/>
    <property type="match status" value="1"/>
</dbReference>
<feature type="region of interest" description="Disordered" evidence="1">
    <location>
        <begin position="145"/>
        <end position="166"/>
    </location>
</feature>
<feature type="compositionally biased region" description="Basic and acidic residues" evidence="1">
    <location>
        <begin position="984"/>
        <end position="995"/>
    </location>
</feature>
<feature type="region of interest" description="Disordered" evidence="1">
    <location>
        <begin position="236"/>
        <end position="255"/>
    </location>
</feature>
<feature type="compositionally biased region" description="Basic and acidic residues" evidence="1">
    <location>
        <begin position="955"/>
        <end position="973"/>
    </location>
</feature>
<feature type="compositionally biased region" description="Gly residues" evidence="1">
    <location>
        <begin position="1030"/>
        <end position="1045"/>
    </location>
</feature>
<dbReference type="Pfam" id="PF23232">
    <property type="entry name" value="AAA_lid_13"/>
    <property type="match status" value="1"/>
</dbReference>
<dbReference type="GO" id="GO:0005524">
    <property type="term" value="F:ATP binding"/>
    <property type="evidence" value="ECO:0007669"/>
    <property type="project" value="InterPro"/>
</dbReference>
<evidence type="ECO:0000256" key="1">
    <source>
        <dbReference type="SAM" id="MobiDB-lite"/>
    </source>
</evidence>
<feature type="domain" description="AAA+ ATPase" evidence="2">
    <location>
        <begin position="673"/>
        <end position="800"/>
    </location>
</feature>
<dbReference type="SMART" id="SM00382">
    <property type="entry name" value="AAA"/>
    <property type="match status" value="1"/>
</dbReference>
<evidence type="ECO:0000313" key="3">
    <source>
        <dbReference type="EMBL" id="KAH6686735.1"/>
    </source>
</evidence>
<keyword evidence="4" id="KW-1185">Reference proteome</keyword>
<dbReference type="Pfam" id="PF22942">
    <property type="entry name" value="DUF7025"/>
    <property type="match status" value="1"/>
</dbReference>
<dbReference type="InterPro" id="IPR054289">
    <property type="entry name" value="DUF7025"/>
</dbReference>
<feature type="compositionally biased region" description="Low complexity" evidence="1">
    <location>
        <begin position="70"/>
        <end position="89"/>
    </location>
</feature>
<organism evidence="3 4">
    <name type="scientific">Plectosphaerella plurivora</name>
    <dbReference type="NCBI Taxonomy" id="936078"/>
    <lineage>
        <taxon>Eukaryota</taxon>
        <taxon>Fungi</taxon>
        <taxon>Dikarya</taxon>
        <taxon>Ascomycota</taxon>
        <taxon>Pezizomycotina</taxon>
        <taxon>Sordariomycetes</taxon>
        <taxon>Hypocreomycetidae</taxon>
        <taxon>Glomerellales</taxon>
        <taxon>Plectosphaerellaceae</taxon>
        <taxon>Plectosphaerella</taxon>
    </lineage>
</organism>
<feature type="region of interest" description="Disordered" evidence="1">
    <location>
        <begin position="1"/>
        <end position="100"/>
    </location>
</feature>
<proteinExistence type="predicted"/>
<sequence length="1149" mass="130795">MDIPPLDRPPPLDPVPPPKNFIFNATSHDASPEPRPPRRAEGNDRQNERIVTRRPRRRRSFTSDDDSVSRRNSVVIRESVSSARSISSAGMSEPEGGRPILASKMDPVVTWLDFHHFKNRKSDTDGLSIIEVLTGHPLIHQEVLSETRGRRGGGSGKPWDQGPPPAIDSGDQVWIQRIRLQSPPLICLLSRLSGRGDRWPYYSPRVFFLPFRLFFYYLPQMKECLKILEERWGAAEEGDEDNKDEANADEASDVYEAHQRPEARRVYDEGHREPALVVTGPVANSRTALIHVRCYVNFVEKHIMPRWERAAGTSQTMVRFQDLYMFFKEGELIYLPQDASPLLCRHTNKKEHAKMSQRVWRVYSLSLDAVRGSYPDDTYVSQRRELHVFLYYIDYDGSSYVPIRHEISIKDYEGEEDITRMPIVPMRYVRDAEKMTAGLKEQGKWFQQVIKQRHLYHDGWTVTHGPTGHHAAPEPTAIEHIQGDVMIDFVEGYKSGPSIEPGPQTWTKGVFRFNDLDWSAGKDLLRILYPPKPGVDPDAKNLTLEQIRNQITETCQNAEWYRQMLTDSIVEKKEILRAYVNDKRVTEVEDDDIVLLPSRVVAYSLRERKFVMLAIDALRLVPPARNVFKDLKIDPEHKRMVRSLVKSHLQKQTAQRARPTATLDQDLIRGKGSGLVILLHGVPGVGKTATAEAVAQANGKPLFVITCGDLGFTAKEVETALRDIFRLAHHWDCILLLDEADIFLSRREMSDLKRNALVSVFLRVLEYYSGILFLTTNRVGTLDEAFKSRIHVSLYYPPLSIDQTMAIFDVNIRRLEEIETERQEAHAKLGDDAPKRAPVNLDRDSILHYAEWHYFAHTDTPEQRWNGRQIRNAFQIAHSLAHYDMQGSGDAWADGDDDDDEEGETIDAISKADGGSAKPEGPVHLSYVQFEKVANAIEKFEDYLYHATAGTDTDRARLSRTRADDYNPQRKPETPTYRPLRYQPRHDYVPPDRRGPPPRGSAPPPQRSQFQPPRGGQTPDRRPPSSRHGASGGPQRGGLNPGSGPYGKSPSPTPRRGPPRSQPSGSRVEESQNSGWEAGGWENNAPAVSQVPRSVERENDNYFGEEAGQDEGYEGYDDEPRSSYYREDQGGHHGRDRDEQQGWRTEYRG</sequence>
<feature type="compositionally biased region" description="Acidic residues" evidence="1">
    <location>
        <begin position="1107"/>
        <end position="1117"/>
    </location>
</feature>
<comment type="caution">
    <text evidence="3">The sequence shown here is derived from an EMBL/GenBank/DDBJ whole genome shotgun (WGS) entry which is preliminary data.</text>
</comment>
<feature type="region of interest" description="Disordered" evidence="1">
    <location>
        <begin position="955"/>
        <end position="1149"/>
    </location>
</feature>
<dbReference type="PANTHER" id="PTHR46411:SF3">
    <property type="entry name" value="AAA+ ATPASE DOMAIN-CONTAINING PROTEIN"/>
    <property type="match status" value="1"/>
</dbReference>
<dbReference type="Pfam" id="PF00004">
    <property type="entry name" value="AAA"/>
    <property type="match status" value="1"/>
</dbReference>
<feature type="compositionally biased region" description="Pro residues" evidence="1">
    <location>
        <begin position="1"/>
        <end position="19"/>
    </location>
</feature>
<dbReference type="InterPro" id="IPR003593">
    <property type="entry name" value="AAA+_ATPase"/>
</dbReference>
<protein>
    <recommendedName>
        <fullName evidence="2">AAA+ ATPase domain-containing protein</fullName>
    </recommendedName>
</protein>
<dbReference type="CDD" id="cd19481">
    <property type="entry name" value="RecA-like_protease"/>
    <property type="match status" value="1"/>
</dbReference>